<evidence type="ECO:0000259" key="6">
    <source>
        <dbReference type="PROSITE" id="PS50021"/>
    </source>
</evidence>
<dbReference type="FunFam" id="1.10.418.10:FF:000023">
    <property type="entry name" value="EH domain-binding protein 1 isoform X1"/>
    <property type="match status" value="1"/>
</dbReference>
<evidence type="ECO:0000256" key="1">
    <source>
        <dbReference type="ARBA" id="ARBA00004177"/>
    </source>
</evidence>
<dbReference type="PROSITE" id="PS50021">
    <property type="entry name" value="CH"/>
    <property type="match status" value="1"/>
</dbReference>
<evidence type="ECO:0000256" key="3">
    <source>
        <dbReference type="ARBA" id="ARBA00022753"/>
    </source>
</evidence>
<dbReference type="InterPro" id="IPR001715">
    <property type="entry name" value="CH_dom"/>
</dbReference>
<dbReference type="InterPro" id="IPR036872">
    <property type="entry name" value="CH_dom_sf"/>
</dbReference>
<dbReference type="InterPro" id="IPR050540">
    <property type="entry name" value="F-actin_Monoox_Mical"/>
</dbReference>
<dbReference type="GO" id="GO:0005768">
    <property type="term" value="C:endosome"/>
    <property type="evidence" value="ECO:0007669"/>
    <property type="project" value="UniProtKB-SubCell"/>
</dbReference>
<dbReference type="SMART" id="SM01203">
    <property type="entry name" value="DUF3585"/>
    <property type="match status" value="1"/>
</dbReference>
<dbReference type="SUPFAM" id="SSF47576">
    <property type="entry name" value="Calponin-homology domain, CH-domain"/>
    <property type="match status" value="1"/>
</dbReference>
<dbReference type="SMART" id="SM00033">
    <property type="entry name" value="CH"/>
    <property type="match status" value="1"/>
</dbReference>
<proteinExistence type="predicted"/>
<feature type="region of interest" description="Disordered" evidence="5">
    <location>
        <begin position="566"/>
        <end position="637"/>
    </location>
</feature>
<dbReference type="EMBL" id="CAAGRJ010000838">
    <property type="protein sequence ID" value="VFV18350.1"/>
    <property type="molecule type" value="Genomic_DNA"/>
</dbReference>
<feature type="compositionally biased region" description="Polar residues" evidence="5">
    <location>
        <begin position="132"/>
        <end position="149"/>
    </location>
</feature>
<protein>
    <submittedName>
        <fullName evidence="8">Eh domain-binding protein 1 isoform 4</fullName>
    </submittedName>
</protein>
<dbReference type="InterPro" id="IPR022735">
    <property type="entry name" value="bMERB_dom"/>
</dbReference>
<feature type="region of interest" description="Disordered" evidence="5">
    <location>
        <begin position="96"/>
        <end position="245"/>
    </location>
</feature>
<dbReference type="PANTHER" id="PTHR23167:SF43">
    <property type="entry name" value="EH DOMAIN-BINDING PROTEIN 1"/>
    <property type="match status" value="1"/>
</dbReference>
<feature type="region of interest" description="Disordered" evidence="5">
    <location>
        <begin position="668"/>
        <end position="696"/>
    </location>
</feature>
<dbReference type="AlphaFoldDB" id="A0A485MC57"/>
<feature type="compositionally biased region" description="Basic and acidic residues" evidence="5">
    <location>
        <begin position="566"/>
        <end position="584"/>
    </location>
</feature>
<dbReference type="Pfam" id="PF00307">
    <property type="entry name" value="CH"/>
    <property type="match status" value="1"/>
</dbReference>
<feature type="compositionally biased region" description="Basic and acidic residues" evidence="5">
    <location>
        <begin position="621"/>
        <end position="634"/>
    </location>
</feature>
<reference evidence="8 9" key="1">
    <citation type="submission" date="2019-01" db="EMBL/GenBank/DDBJ databases">
        <authorList>
            <person name="Alioto T."/>
            <person name="Alioto T."/>
        </authorList>
    </citation>
    <scope>NUCLEOTIDE SEQUENCE [LARGE SCALE GENOMIC DNA]</scope>
</reference>
<feature type="region of interest" description="Disordered" evidence="5">
    <location>
        <begin position="447"/>
        <end position="501"/>
    </location>
</feature>
<accession>A0A485MC57</accession>
<feature type="region of interest" description="Disordered" evidence="5">
    <location>
        <begin position="48"/>
        <end position="67"/>
    </location>
</feature>
<keyword evidence="4" id="KW-0175">Coiled coil</keyword>
<evidence type="ECO:0000256" key="2">
    <source>
        <dbReference type="ARBA" id="ARBA00022553"/>
    </source>
</evidence>
<sequence>MKGKKTQEEKRKQNQRRSFECGLLSTGQKQDEDMQSLASLMSMKQADIGNLDDFEEDNEEDDENRVNQEEKAAKITELINKLNFLDEAEKDLATVNLNPFGDPEVAELNPFGDPDSEEPVTETASPKKTEESFYNNSYNPFKEVQTPQYLNPFDEPETFVTIKDSPPQSTKRKNVRPVDMSKYLYADSSKTEEEELDESNPFYEPKPALPPNNLVNPIQELETERRVKRKAPAPPALSPKIGGVNENTVISAGRDLSTSPKPSPIPSPVLGRKPNASQSLLVWCKEVTKNYRGVKITNFTTSWRNGLSFCAILHHFRPDLIDYKSLNPQDIKENNKKAYDGFASIGISRLLEPSDMVLLAIPDKLTVMTYLYQIRAHFSGQELNVVQIEENSSKSTYKVGNYETDTNSSVDQEKFYAELSDLKREPEIQQPTSGAVDFLSQDDSVFVNDSGVGESESEHQTPDDHLSPSTSSPYCRRTKSDTEPQKSQQSSGRTSGSDDPGICYNTDSIHAQVLLGKKRLLKAETLELSDLYVSDKKKDVSPPFICEETEEQKLQTLDISNNLEKEKLENSRPLECRSDPESPIKKPSLSPTSKLGYSYNRDADLTKKKRTSLRQTESDPDADRTAFNHADHSTKTVQHRMLSRQEELKERARVLLEQARRDAALKAGNKQNTNAATPLCNRQLSDQQDEERRRQLRERARQLIAEARSGVKMSELPSYGEMAAEKLKERSKASGEQNTKLVDLKLKKLLEAQPQVANSLSSAAQKAITESSEQDIKNGTEDLRTERLQKATERFRNPVVFSKDSTVRKTQLQSFSQYVENRPEMKRQRSIQEDTKKGNEEKTAITETQRKPSEDEVLNKGFKDTSQYVVGELAALENEQKQIDTRAALVEKRLRYLMDTGRNTEEEEAMMQEWFMLVNKKNALIRRMNQLSLLEKEHDLERRYELLNRELRAMLAIEGKKCCGGVRYVKCQLSKRFKECNTLLVSLGVA</sequence>
<keyword evidence="3" id="KW-0967">Endosome</keyword>
<evidence type="ECO:0000313" key="9">
    <source>
        <dbReference type="Proteomes" id="UP000386466"/>
    </source>
</evidence>
<feature type="region of interest" description="Disordered" evidence="5">
    <location>
        <begin position="252"/>
        <end position="271"/>
    </location>
</feature>
<evidence type="ECO:0000313" key="8">
    <source>
        <dbReference type="EMBL" id="VFV18350.1"/>
    </source>
</evidence>
<comment type="subcellular location">
    <subcellularLocation>
        <location evidence="1">Endosome</location>
    </subcellularLocation>
</comment>
<feature type="domain" description="BMERB" evidence="7">
    <location>
        <begin position="851"/>
        <end position="990"/>
    </location>
</feature>
<evidence type="ECO:0000256" key="4">
    <source>
        <dbReference type="ARBA" id="ARBA00023054"/>
    </source>
</evidence>
<dbReference type="PANTHER" id="PTHR23167">
    <property type="entry name" value="CALPONIN HOMOLOGY DOMAIN-CONTAINING PROTEIN DDB_G0272472-RELATED"/>
    <property type="match status" value="1"/>
</dbReference>
<dbReference type="Gene3D" id="1.10.418.10">
    <property type="entry name" value="Calponin-like domain"/>
    <property type="match status" value="1"/>
</dbReference>
<evidence type="ECO:0000259" key="7">
    <source>
        <dbReference type="PROSITE" id="PS51848"/>
    </source>
</evidence>
<keyword evidence="9" id="KW-1185">Reference proteome</keyword>
<feature type="compositionally biased region" description="Acidic residues" evidence="5">
    <location>
        <begin position="50"/>
        <end position="63"/>
    </location>
</feature>
<keyword evidence="2" id="KW-0597">Phosphoprotein</keyword>
<dbReference type="Proteomes" id="UP000386466">
    <property type="component" value="Unassembled WGS sequence"/>
</dbReference>
<feature type="compositionally biased region" description="Polar residues" evidence="5">
    <location>
        <begin position="485"/>
        <end position="497"/>
    </location>
</feature>
<feature type="domain" description="Calponin-homology (CH)" evidence="6">
    <location>
        <begin position="274"/>
        <end position="379"/>
    </location>
</feature>
<organism evidence="8 9">
    <name type="scientific">Lynx pardinus</name>
    <name type="common">Iberian lynx</name>
    <name type="synonym">Felis pardina</name>
    <dbReference type="NCBI Taxonomy" id="191816"/>
    <lineage>
        <taxon>Eukaryota</taxon>
        <taxon>Metazoa</taxon>
        <taxon>Chordata</taxon>
        <taxon>Craniata</taxon>
        <taxon>Vertebrata</taxon>
        <taxon>Euteleostomi</taxon>
        <taxon>Mammalia</taxon>
        <taxon>Eutheria</taxon>
        <taxon>Laurasiatheria</taxon>
        <taxon>Carnivora</taxon>
        <taxon>Feliformia</taxon>
        <taxon>Felidae</taxon>
        <taxon>Felinae</taxon>
        <taxon>Lynx</taxon>
    </lineage>
</organism>
<evidence type="ECO:0000256" key="5">
    <source>
        <dbReference type="SAM" id="MobiDB-lite"/>
    </source>
</evidence>
<dbReference type="Pfam" id="PF12130">
    <property type="entry name" value="bMERB_dom"/>
    <property type="match status" value="1"/>
</dbReference>
<feature type="region of interest" description="Disordered" evidence="5">
    <location>
        <begin position="1"/>
        <end position="32"/>
    </location>
</feature>
<name>A0A485MC57_LYNPA</name>
<feature type="compositionally biased region" description="Basic and acidic residues" evidence="5">
    <location>
        <begin position="456"/>
        <end position="466"/>
    </location>
</feature>
<gene>
    <name evidence="8" type="ORF">LYPA_23C019512</name>
</gene>
<feature type="region of interest" description="Disordered" evidence="5">
    <location>
        <begin position="821"/>
        <end position="860"/>
    </location>
</feature>
<feature type="compositionally biased region" description="Basic and acidic residues" evidence="5">
    <location>
        <begin position="1"/>
        <end position="12"/>
    </location>
</feature>
<dbReference type="CDD" id="cd21254">
    <property type="entry name" value="CH_EHBP1"/>
    <property type="match status" value="1"/>
</dbReference>
<dbReference type="PROSITE" id="PS51848">
    <property type="entry name" value="BMERB"/>
    <property type="match status" value="1"/>
</dbReference>